<keyword evidence="3" id="KW-1185">Reference proteome</keyword>
<protein>
    <submittedName>
        <fullName evidence="2">Uncharacterized protein</fullName>
    </submittedName>
</protein>
<dbReference type="VEuPathDB" id="FungiDB:BO70DRAFT_398295"/>
<feature type="chain" id="PRO_5016293029" evidence="1">
    <location>
        <begin position="22"/>
        <end position="180"/>
    </location>
</feature>
<dbReference type="AlphaFoldDB" id="A0A317VP95"/>
<organism evidence="2 3">
    <name type="scientific">Aspergillus heteromorphus CBS 117.55</name>
    <dbReference type="NCBI Taxonomy" id="1448321"/>
    <lineage>
        <taxon>Eukaryota</taxon>
        <taxon>Fungi</taxon>
        <taxon>Dikarya</taxon>
        <taxon>Ascomycota</taxon>
        <taxon>Pezizomycotina</taxon>
        <taxon>Eurotiomycetes</taxon>
        <taxon>Eurotiomycetidae</taxon>
        <taxon>Eurotiales</taxon>
        <taxon>Aspergillaceae</taxon>
        <taxon>Aspergillus</taxon>
        <taxon>Aspergillus subgen. Circumdati</taxon>
    </lineage>
</organism>
<evidence type="ECO:0000313" key="3">
    <source>
        <dbReference type="Proteomes" id="UP000247233"/>
    </source>
</evidence>
<comment type="caution">
    <text evidence="2">The sequence shown here is derived from an EMBL/GenBank/DDBJ whole genome shotgun (WGS) entry which is preliminary data.</text>
</comment>
<proteinExistence type="predicted"/>
<keyword evidence="1" id="KW-0732">Signal</keyword>
<dbReference type="RefSeq" id="XP_025397405.1">
    <property type="nucleotide sequence ID" value="XM_025546770.1"/>
</dbReference>
<dbReference type="Proteomes" id="UP000247233">
    <property type="component" value="Unassembled WGS sequence"/>
</dbReference>
<dbReference type="GeneID" id="37069007"/>
<evidence type="ECO:0000313" key="2">
    <source>
        <dbReference type="EMBL" id="PWY75439.1"/>
    </source>
</evidence>
<name>A0A317VP95_9EURO</name>
<reference evidence="2 3" key="1">
    <citation type="submission" date="2016-12" db="EMBL/GenBank/DDBJ databases">
        <title>The genomes of Aspergillus section Nigri reveals drivers in fungal speciation.</title>
        <authorList>
            <consortium name="DOE Joint Genome Institute"/>
            <person name="Vesth T.C."/>
            <person name="Nybo J."/>
            <person name="Theobald S."/>
            <person name="Brandl J."/>
            <person name="Frisvad J.C."/>
            <person name="Nielsen K.F."/>
            <person name="Lyhne E.K."/>
            <person name="Kogle M.E."/>
            <person name="Kuo A."/>
            <person name="Riley R."/>
            <person name="Clum A."/>
            <person name="Nolan M."/>
            <person name="Lipzen A."/>
            <person name="Salamov A."/>
            <person name="Henrissat B."/>
            <person name="Wiebenga A."/>
            <person name="De Vries R.P."/>
            <person name="Grigoriev I.V."/>
            <person name="Mortensen U.H."/>
            <person name="Andersen M.R."/>
            <person name="Baker S.E."/>
        </authorList>
    </citation>
    <scope>NUCLEOTIDE SEQUENCE [LARGE SCALE GENOMIC DNA]</scope>
    <source>
        <strain evidence="2 3">CBS 117.55</strain>
    </source>
</reference>
<evidence type="ECO:0000256" key="1">
    <source>
        <dbReference type="SAM" id="SignalP"/>
    </source>
</evidence>
<dbReference type="EMBL" id="MSFL01000021">
    <property type="protein sequence ID" value="PWY75439.1"/>
    <property type="molecule type" value="Genomic_DNA"/>
</dbReference>
<accession>A0A317VP95</accession>
<feature type="signal peptide" evidence="1">
    <location>
        <begin position="1"/>
        <end position="21"/>
    </location>
</feature>
<sequence>MSAISHPLIWFPWMGTVIAHADPPSATARPTVWDPPPLQPPTPEVLWREFEAASSPRFIQGWDVTVSLLSPDHSLRHVDRSGTSLVKDGQGRGVGGAPIEASRVPRDAYRRLSVLASQLTGPPAPGYGDGVGDSDGNWCPPGVSISMQPRFRISGSGPIIDHRILMGSNSWLYADAHSYF</sequence>
<gene>
    <name evidence="2" type="ORF">BO70DRAFT_398295</name>
</gene>